<feature type="compositionally biased region" description="Pro residues" evidence="1">
    <location>
        <begin position="40"/>
        <end position="53"/>
    </location>
</feature>
<feature type="region of interest" description="Disordered" evidence="1">
    <location>
        <begin position="1"/>
        <end position="405"/>
    </location>
</feature>
<feature type="compositionally biased region" description="Low complexity" evidence="1">
    <location>
        <begin position="102"/>
        <end position="121"/>
    </location>
</feature>
<feature type="compositionally biased region" description="Basic and acidic residues" evidence="1">
    <location>
        <begin position="220"/>
        <end position="329"/>
    </location>
</feature>
<name>A0A4Q9MUQ1_9APHY</name>
<feature type="compositionally biased region" description="Basic and acidic residues" evidence="1">
    <location>
        <begin position="364"/>
        <end position="380"/>
    </location>
</feature>
<sequence length="808" mass="88003">MPNGNVNGRPPALPGGPPSGTMPSAMPSPRMRPPHGGQPQPVPHAQPGTPVPVPQWGYYYYPGMPMDPNYNPYPPPQRMPQHMPQPHPPQGPPGAPIPGLPMSPRGQQPPLHAPGTPTLTPALPPNAHPPHSTPSPHTHTASLSSISSSTPSTPASSNAPGDGISRLISNANAFTPKRVVVRSESGQEVDLEPFKRQAPGPILSPIVTSSPARRPFQIRMETEEAKQKQLAEEAAEKEKKQAEVRAKQEAEEKAKSKAEEKAKREERVRREEEEKEQRRKEEEKERLREEQEWERKCKEEEAAEEKAKREEEERAACEAKETAKAKSEAEAEAAVAAAAAEATKTEPAEGELQDSEQAAEATDEATKEEAKDQVSEKVPLRIDTTLTSSDGKRRPGRLDLSGAKDQGIPAALPSALTTALIIEDIGSIQYPEGVKSPKPELNINAKQSKFRYNRDFLLQYMAVCKGKPDSLPPLDAIGLEPIDQRFALIPGGSHDRRSSSTAMPPPSRQASVGLGISGFNKPSVNPFTMGQFSTPTQKLSSEERFAASNRSTSMSGTQAGMPFGRPPPMVRSSSQGGPGHSSSGRTRSQRGGKRDKERNDDQQFQTVLTKWYSKHDVEEFDRSSQIQEQAEESQEFVFADDEHAEDTLTYSTSSPLSIVHGCIMAPLRMSHKEASERIEKAAATLSGLHDVGAALDVFHELSPRYHSRLVDRLVSSAMESDTFLLSQVMAYFFRYAAQGRICSAQALKDGVSLTASNLLDIAVDVPDALSRYAIMIKAAGLHEASNWRMSILEKVGSRGPELASLLDA</sequence>
<evidence type="ECO:0000259" key="2">
    <source>
        <dbReference type="Pfam" id="PF12152"/>
    </source>
</evidence>
<feature type="compositionally biased region" description="Low complexity" evidence="1">
    <location>
        <begin position="332"/>
        <end position="342"/>
    </location>
</feature>
<dbReference type="OrthoDB" id="2789223at2759"/>
<reference evidence="3" key="1">
    <citation type="submission" date="2019-01" db="EMBL/GenBank/DDBJ databases">
        <title>Draft genome sequences of three monokaryotic isolates of the white-rot basidiomycete fungus Dichomitus squalens.</title>
        <authorList>
            <consortium name="DOE Joint Genome Institute"/>
            <person name="Lopez S.C."/>
            <person name="Andreopoulos B."/>
            <person name="Pangilinan J."/>
            <person name="Lipzen A."/>
            <person name="Riley R."/>
            <person name="Ahrendt S."/>
            <person name="Ng V."/>
            <person name="Barry K."/>
            <person name="Daum C."/>
            <person name="Grigoriev I.V."/>
            <person name="Hilden K.S."/>
            <person name="Makela M.R."/>
            <person name="de Vries R.P."/>
        </authorList>
    </citation>
    <scope>NUCLEOTIDE SEQUENCE [LARGE SCALE GENOMIC DNA]</scope>
    <source>
        <strain evidence="3">OM18370.1</strain>
    </source>
</reference>
<gene>
    <name evidence="3" type="ORF">BD311DRAFT_737652</name>
</gene>
<dbReference type="InterPro" id="IPR036211">
    <property type="entry name" value="eIF4G_eIF4E-bd_sf"/>
</dbReference>
<feature type="compositionally biased region" description="Pro residues" evidence="1">
    <location>
        <begin position="122"/>
        <end position="133"/>
    </location>
</feature>
<dbReference type="SUPFAM" id="SSF48371">
    <property type="entry name" value="ARM repeat"/>
    <property type="match status" value="1"/>
</dbReference>
<feature type="compositionally biased region" description="Low complexity" evidence="1">
    <location>
        <begin position="54"/>
        <end position="70"/>
    </location>
</feature>
<proteinExistence type="predicted"/>
<evidence type="ECO:0000256" key="1">
    <source>
        <dbReference type="SAM" id="MobiDB-lite"/>
    </source>
</evidence>
<feature type="region of interest" description="Disordered" evidence="1">
    <location>
        <begin position="490"/>
        <end position="607"/>
    </location>
</feature>
<feature type="domain" description="Eukaryotic translation initiation factor 4G1 eIF4E-binding" evidence="2">
    <location>
        <begin position="409"/>
        <end position="469"/>
    </location>
</feature>
<dbReference type="Proteomes" id="UP000292957">
    <property type="component" value="Unassembled WGS sequence"/>
</dbReference>
<dbReference type="Gene3D" id="1.20.970.30">
    <property type="entry name" value="eIF4G, eIF4E-binding domain"/>
    <property type="match status" value="1"/>
</dbReference>
<dbReference type="Gene3D" id="1.25.40.180">
    <property type="match status" value="1"/>
</dbReference>
<protein>
    <recommendedName>
        <fullName evidence="2">Eukaryotic translation initiation factor 4G1 eIF4E-binding domain-containing protein</fullName>
    </recommendedName>
</protein>
<dbReference type="SUPFAM" id="SSF101489">
    <property type="entry name" value="Eukaryotic initiation factor 4f subunit eIF4g, eIF4e-binding domain"/>
    <property type="match status" value="1"/>
</dbReference>
<dbReference type="InterPro" id="IPR016024">
    <property type="entry name" value="ARM-type_fold"/>
</dbReference>
<feature type="compositionally biased region" description="Low complexity" evidence="1">
    <location>
        <begin position="134"/>
        <end position="160"/>
    </location>
</feature>
<feature type="compositionally biased region" description="Low complexity" evidence="1">
    <location>
        <begin position="22"/>
        <end position="39"/>
    </location>
</feature>
<dbReference type="AlphaFoldDB" id="A0A4Q9MUQ1"/>
<evidence type="ECO:0000313" key="3">
    <source>
        <dbReference type="EMBL" id="TBU31087.1"/>
    </source>
</evidence>
<dbReference type="Pfam" id="PF12152">
    <property type="entry name" value="eIF_4G1"/>
    <property type="match status" value="1"/>
</dbReference>
<dbReference type="InterPro" id="IPR022745">
    <property type="entry name" value="eIF4G1_eIF4E-bd"/>
</dbReference>
<feature type="compositionally biased region" description="Low complexity" evidence="1">
    <location>
        <begin position="572"/>
        <end position="586"/>
    </location>
</feature>
<feature type="compositionally biased region" description="Polar residues" evidence="1">
    <location>
        <begin position="520"/>
        <end position="539"/>
    </location>
</feature>
<organism evidence="3">
    <name type="scientific">Dichomitus squalens</name>
    <dbReference type="NCBI Taxonomy" id="114155"/>
    <lineage>
        <taxon>Eukaryota</taxon>
        <taxon>Fungi</taxon>
        <taxon>Dikarya</taxon>
        <taxon>Basidiomycota</taxon>
        <taxon>Agaricomycotina</taxon>
        <taxon>Agaricomycetes</taxon>
        <taxon>Polyporales</taxon>
        <taxon>Polyporaceae</taxon>
        <taxon>Dichomitus</taxon>
    </lineage>
</organism>
<accession>A0A4Q9MUQ1</accession>
<feature type="compositionally biased region" description="Pro residues" evidence="1">
    <location>
        <begin position="71"/>
        <end position="101"/>
    </location>
</feature>
<feature type="compositionally biased region" description="Basic and acidic residues" evidence="1">
    <location>
        <begin position="592"/>
        <end position="601"/>
    </location>
</feature>
<dbReference type="EMBL" id="ML143401">
    <property type="protein sequence ID" value="TBU31087.1"/>
    <property type="molecule type" value="Genomic_DNA"/>
</dbReference>
<feature type="compositionally biased region" description="Polar residues" evidence="1">
    <location>
        <begin position="548"/>
        <end position="558"/>
    </location>
</feature>